<dbReference type="InterPro" id="IPR002401">
    <property type="entry name" value="Cyt_P450_E_grp-I"/>
</dbReference>
<evidence type="ECO:0000313" key="13">
    <source>
        <dbReference type="Proteomes" id="UP000243015"/>
    </source>
</evidence>
<dbReference type="CDD" id="cd22249">
    <property type="entry name" value="UDM1_RNF168_RNF169-like"/>
    <property type="match status" value="1"/>
</dbReference>
<protein>
    <recommendedName>
        <fullName evidence="14">Cytochrome P450 monooxygenase</fullName>
    </recommendedName>
</protein>
<dbReference type="GO" id="GO:0016705">
    <property type="term" value="F:oxidoreductase activity, acting on paired donors, with incorporation or reduction of molecular oxygen"/>
    <property type="evidence" value="ECO:0007669"/>
    <property type="project" value="InterPro"/>
</dbReference>
<keyword evidence="4 8" id="KW-0479">Metal-binding</keyword>
<accession>A0A178EU55</accession>
<feature type="region of interest" description="Disordered" evidence="10">
    <location>
        <begin position="525"/>
        <end position="558"/>
    </location>
</feature>
<feature type="compositionally biased region" description="Basic and acidic residues" evidence="10">
    <location>
        <begin position="624"/>
        <end position="634"/>
    </location>
</feature>
<dbReference type="Gene3D" id="1.10.630.10">
    <property type="entry name" value="Cytochrome P450"/>
    <property type="match status" value="1"/>
</dbReference>
<dbReference type="PROSITE" id="PS00086">
    <property type="entry name" value="CYTOCHROME_P450"/>
    <property type="match status" value="1"/>
</dbReference>
<feature type="region of interest" description="Disordered" evidence="10">
    <location>
        <begin position="624"/>
        <end position="649"/>
    </location>
</feature>
<keyword evidence="11" id="KW-0812">Transmembrane</keyword>
<dbReference type="PANTHER" id="PTHR24305">
    <property type="entry name" value="CYTOCHROME P450"/>
    <property type="match status" value="1"/>
</dbReference>
<dbReference type="GO" id="GO:0020037">
    <property type="term" value="F:heme binding"/>
    <property type="evidence" value="ECO:0007669"/>
    <property type="project" value="InterPro"/>
</dbReference>
<dbReference type="VEuPathDB" id="FungiDB:TERG_00467"/>
<evidence type="ECO:0000256" key="6">
    <source>
        <dbReference type="ARBA" id="ARBA00023004"/>
    </source>
</evidence>
<dbReference type="CDD" id="cd11058">
    <property type="entry name" value="CYP60B-like"/>
    <property type="match status" value="1"/>
</dbReference>
<dbReference type="InterPro" id="IPR050121">
    <property type="entry name" value="Cytochrome_P450_monoxygenase"/>
</dbReference>
<comment type="caution">
    <text evidence="12">The sequence shown here is derived from an EMBL/GenBank/DDBJ whole genome shotgun (WGS) entry which is preliminary data.</text>
</comment>
<evidence type="ECO:0000256" key="11">
    <source>
        <dbReference type="SAM" id="Phobius"/>
    </source>
</evidence>
<evidence type="ECO:0000256" key="3">
    <source>
        <dbReference type="ARBA" id="ARBA00022617"/>
    </source>
</evidence>
<proteinExistence type="inferred from homology"/>
<sequence>MIIFSIMGPLEWLGFAILTWIGYHVSLALYNIFLHPLRKYPGPILDSASQLIYTYHMVKGDGCKYIASLHERYGDVVRVGPRELSYISPSANRTIFAGKSNEDTVYEKNPVIWLLGSTEPVTNLFFARLHENIRYRKLITPAFSENAIREQEPVLQNLVDGLIKGLSNRSGKAQFPDSEGIVNIAAWYNFAVFDILTRLCFGEEQGCLIRGDYDPWLQALYEGLLMSHFVQAAHRLRPYHIILERCIPSGLTKAHNPQSAEYYPRKLKESRDKQGNIKLVITHPEFASFFQEGLSNEELEDNVNVLIAAGADSTITTLSSLTYYLIHNPECYERLKSEIKNTFQAEDDITLAATRRLHYLGAAIKETMRIHPPVPVGLHRVTPKKGSVIDGRPVPGGTWVSVANLAASRSPKYWRDPEKFIPERWLGEGSKFASDNRQAYTPFSIGLRSCIGMTFSNAILRLVIARLLWNFNLEAQPDNIDPHNLPEYAIWEAKPLRFHFGSPALSADLDLAISAISLRTQQSGIMETDNLPLSPPPEPKSSNSDTNQTVSLDSPLRTTPIHKLLPDVRVPSDPLPSHRYHPVTCAPLDVVEFQAELQQLRKQYTTSIAARKAQEEAAKEVKKRIEESKEKTEQIQKTMQRKTEEREMERKVFLKIKKEKEEKMQGA</sequence>
<dbReference type="InterPro" id="IPR017972">
    <property type="entry name" value="Cyt_P450_CS"/>
</dbReference>
<name>A0A178EU55_TRIRU</name>
<evidence type="ECO:0000256" key="7">
    <source>
        <dbReference type="ARBA" id="ARBA00023033"/>
    </source>
</evidence>
<dbReference type="GO" id="GO:0004497">
    <property type="term" value="F:monooxygenase activity"/>
    <property type="evidence" value="ECO:0007669"/>
    <property type="project" value="UniProtKB-KW"/>
</dbReference>
<evidence type="ECO:0008006" key="14">
    <source>
        <dbReference type="Google" id="ProtNLM"/>
    </source>
</evidence>
<keyword evidence="7 9" id="KW-0503">Monooxygenase</keyword>
<dbReference type="PRINTS" id="PR00385">
    <property type="entry name" value="P450"/>
</dbReference>
<evidence type="ECO:0000256" key="4">
    <source>
        <dbReference type="ARBA" id="ARBA00022723"/>
    </source>
</evidence>
<keyword evidence="3 8" id="KW-0349">Heme</keyword>
<dbReference type="AlphaFoldDB" id="A0A178EU55"/>
<organism evidence="12 13">
    <name type="scientific">Trichophyton rubrum</name>
    <name type="common">Athlete's foot fungus</name>
    <name type="synonym">Epidermophyton rubrum</name>
    <dbReference type="NCBI Taxonomy" id="5551"/>
    <lineage>
        <taxon>Eukaryota</taxon>
        <taxon>Fungi</taxon>
        <taxon>Dikarya</taxon>
        <taxon>Ascomycota</taxon>
        <taxon>Pezizomycotina</taxon>
        <taxon>Eurotiomycetes</taxon>
        <taxon>Eurotiomycetidae</taxon>
        <taxon>Onygenales</taxon>
        <taxon>Arthrodermataceae</taxon>
        <taxon>Trichophyton</taxon>
    </lineage>
</organism>
<evidence type="ECO:0000256" key="9">
    <source>
        <dbReference type="RuleBase" id="RU000461"/>
    </source>
</evidence>
<dbReference type="Pfam" id="PF00067">
    <property type="entry name" value="p450"/>
    <property type="match status" value="1"/>
</dbReference>
<dbReference type="PRINTS" id="PR00463">
    <property type="entry name" value="EP450I"/>
</dbReference>
<dbReference type="PANTHER" id="PTHR24305:SF210">
    <property type="entry name" value="CYTOCHROME P450 MONOOXYGENASE ASQL-RELATED"/>
    <property type="match status" value="1"/>
</dbReference>
<feature type="binding site" description="axial binding residue" evidence="8">
    <location>
        <position position="450"/>
    </location>
    <ligand>
        <name>heme</name>
        <dbReference type="ChEBI" id="CHEBI:30413"/>
    </ligand>
    <ligandPart>
        <name>Fe</name>
        <dbReference type="ChEBI" id="CHEBI:18248"/>
    </ligandPart>
</feature>
<gene>
    <name evidence="12" type="ORF">A7C99_5833</name>
</gene>
<keyword evidence="11" id="KW-1133">Transmembrane helix</keyword>
<feature type="transmembrane region" description="Helical" evidence="11">
    <location>
        <begin position="12"/>
        <end position="33"/>
    </location>
</feature>
<dbReference type="EMBL" id="LHPM01000018">
    <property type="protein sequence ID" value="OAL63439.1"/>
    <property type="molecule type" value="Genomic_DNA"/>
</dbReference>
<comment type="similarity">
    <text evidence="2 9">Belongs to the cytochrome P450 family.</text>
</comment>
<reference evidence="12 13" key="1">
    <citation type="submission" date="2016-05" db="EMBL/GenBank/DDBJ databases">
        <title>Genome sequencing of Trichophyton rubrum CMCC(F)T1i isolated from hair.</title>
        <authorList>
            <person name="Zhan P."/>
            <person name="Tao Y."/>
            <person name="Liu W."/>
        </authorList>
    </citation>
    <scope>NUCLEOTIDE SEQUENCE [LARGE SCALE GENOMIC DNA]</scope>
    <source>
        <strain evidence="13">CMCC(F)T1i</strain>
    </source>
</reference>
<dbReference type="SUPFAM" id="SSF48264">
    <property type="entry name" value="Cytochrome P450"/>
    <property type="match status" value="1"/>
</dbReference>
<evidence type="ECO:0000256" key="1">
    <source>
        <dbReference type="ARBA" id="ARBA00001971"/>
    </source>
</evidence>
<evidence type="ECO:0000256" key="2">
    <source>
        <dbReference type="ARBA" id="ARBA00010617"/>
    </source>
</evidence>
<evidence type="ECO:0000313" key="12">
    <source>
        <dbReference type="EMBL" id="OAL63439.1"/>
    </source>
</evidence>
<dbReference type="GO" id="GO:0005506">
    <property type="term" value="F:iron ion binding"/>
    <property type="evidence" value="ECO:0007669"/>
    <property type="project" value="InterPro"/>
</dbReference>
<dbReference type="InterPro" id="IPR001128">
    <property type="entry name" value="Cyt_P450"/>
</dbReference>
<keyword evidence="5 9" id="KW-0560">Oxidoreductase</keyword>
<dbReference type="Proteomes" id="UP000243015">
    <property type="component" value="Unassembled WGS sequence"/>
</dbReference>
<keyword evidence="11" id="KW-0472">Membrane</keyword>
<evidence type="ECO:0000256" key="8">
    <source>
        <dbReference type="PIRSR" id="PIRSR602401-1"/>
    </source>
</evidence>
<evidence type="ECO:0000256" key="5">
    <source>
        <dbReference type="ARBA" id="ARBA00023002"/>
    </source>
</evidence>
<comment type="cofactor">
    <cofactor evidence="1 8">
        <name>heme</name>
        <dbReference type="ChEBI" id="CHEBI:30413"/>
    </cofactor>
</comment>
<dbReference type="InterPro" id="IPR036396">
    <property type="entry name" value="Cyt_P450_sf"/>
</dbReference>
<keyword evidence="6 8" id="KW-0408">Iron</keyword>
<dbReference type="VEuPathDB" id="FungiDB:TERG_00468"/>
<evidence type="ECO:0000256" key="10">
    <source>
        <dbReference type="SAM" id="MobiDB-lite"/>
    </source>
</evidence>